<keyword evidence="2" id="KW-0540">Nuclease</keyword>
<dbReference type="EMBL" id="JBHTLQ010000001">
    <property type="protein sequence ID" value="MFD1189101.1"/>
    <property type="molecule type" value="Genomic_DNA"/>
</dbReference>
<feature type="domain" description="HNH nuclease" evidence="1">
    <location>
        <begin position="94"/>
        <end position="157"/>
    </location>
</feature>
<evidence type="ECO:0000313" key="2">
    <source>
        <dbReference type="EMBL" id="MFD1189101.1"/>
    </source>
</evidence>
<comment type="caution">
    <text evidence="2">The sequence shown here is derived from an EMBL/GenBank/DDBJ whole genome shotgun (WGS) entry which is preliminary data.</text>
</comment>
<keyword evidence="3" id="KW-1185">Reference proteome</keyword>
<organism evidence="2 3">
    <name type="scientific">Phenylobacterium conjunctum</name>
    <dbReference type="NCBI Taxonomy" id="1298959"/>
    <lineage>
        <taxon>Bacteria</taxon>
        <taxon>Pseudomonadati</taxon>
        <taxon>Pseudomonadota</taxon>
        <taxon>Alphaproteobacteria</taxon>
        <taxon>Caulobacterales</taxon>
        <taxon>Caulobacteraceae</taxon>
        <taxon>Phenylobacterium</taxon>
    </lineage>
</organism>
<keyword evidence="2" id="KW-0378">Hydrolase</keyword>
<dbReference type="SMART" id="SM00507">
    <property type="entry name" value="HNHc"/>
    <property type="match status" value="1"/>
</dbReference>
<evidence type="ECO:0000259" key="1">
    <source>
        <dbReference type="SMART" id="SM00507"/>
    </source>
</evidence>
<protein>
    <submittedName>
        <fullName evidence="2">HNH endonuclease</fullName>
    </submittedName>
</protein>
<dbReference type="Gene3D" id="1.10.30.50">
    <property type="match status" value="1"/>
</dbReference>
<name>A0ABW3SYU6_9CAUL</name>
<evidence type="ECO:0000313" key="3">
    <source>
        <dbReference type="Proteomes" id="UP001597216"/>
    </source>
</evidence>
<sequence>MKLTNFRRFDHAYTSLGQKGLAHGSKADEQIWDEFAGDRTRLAATASAIRAGLETESAPAISVDPDLEAEAAEGALLSRLHHYRERDSSLARKRKAQALAQHGRLACEACDFDFGRAYGPRGEGYIEVHHLKPLETLTPGSRTKLSDLAILCANCHRMVHAKRPWLTLDELKALVQR</sequence>
<dbReference type="InterPro" id="IPR003615">
    <property type="entry name" value="HNH_nuc"/>
</dbReference>
<dbReference type="CDD" id="cd00085">
    <property type="entry name" value="HNHc"/>
    <property type="match status" value="1"/>
</dbReference>
<dbReference type="Proteomes" id="UP001597216">
    <property type="component" value="Unassembled WGS sequence"/>
</dbReference>
<proteinExistence type="predicted"/>
<dbReference type="InterPro" id="IPR002711">
    <property type="entry name" value="HNH"/>
</dbReference>
<gene>
    <name evidence="2" type="ORF">ACFQ27_00795</name>
</gene>
<keyword evidence="2" id="KW-0255">Endonuclease</keyword>
<dbReference type="GO" id="GO:0004519">
    <property type="term" value="F:endonuclease activity"/>
    <property type="evidence" value="ECO:0007669"/>
    <property type="project" value="UniProtKB-KW"/>
</dbReference>
<accession>A0ABW3SYU6</accession>
<dbReference type="Pfam" id="PF01844">
    <property type="entry name" value="HNH"/>
    <property type="match status" value="1"/>
</dbReference>
<dbReference type="RefSeq" id="WP_377352027.1">
    <property type="nucleotide sequence ID" value="NZ_JBHTLQ010000001.1"/>
</dbReference>
<reference evidence="3" key="1">
    <citation type="journal article" date="2019" name="Int. J. Syst. Evol. Microbiol.">
        <title>The Global Catalogue of Microorganisms (GCM) 10K type strain sequencing project: providing services to taxonomists for standard genome sequencing and annotation.</title>
        <authorList>
            <consortium name="The Broad Institute Genomics Platform"/>
            <consortium name="The Broad Institute Genome Sequencing Center for Infectious Disease"/>
            <person name="Wu L."/>
            <person name="Ma J."/>
        </authorList>
    </citation>
    <scope>NUCLEOTIDE SEQUENCE [LARGE SCALE GENOMIC DNA]</scope>
    <source>
        <strain evidence="3">CCUG 55074</strain>
    </source>
</reference>